<evidence type="ECO:0000256" key="2">
    <source>
        <dbReference type="ARBA" id="ARBA00009033"/>
    </source>
</evidence>
<evidence type="ECO:0000256" key="4">
    <source>
        <dbReference type="ARBA" id="ARBA00022692"/>
    </source>
</evidence>
<dbReference type="Pfam" id="PF07662">
    <property type="entry name" value="Nucleos_tra2_C"/>
    <property type="match status" value="1"/>
</dbReference>
<dbReference type="GO" id="GO:0005337">
    <property type="term" value="F:nucleoside transmembrane transporter activity"/>
    <property type="evidence" value="ECO:0007669"/>
    <property type="project" value="InterPro"/>
</dbReference>
<reference evidence="13" key="4">
    <citation type="journal article" date="2015" name="G3 (Bethesda)">
        <title>Genome sequences of three phytopathogenic species of the Magnaporthaceae family of fungi.</title>
        <authorList>
            <person name="Okagaki L.H."/>
            <person name="Nunes C.C."/>
            <person name="Sailsbery J."/>
            <person name="Clay B."/>
            <person name="Brown D."/>
            <person name="John T."/>
            <person name="Oh Y."/>
            <person name="Young N."/>
            <person name="Fitzgerald M."/>
            <person name="Haas B.J."/>
            <person name="Zeng Q."/>
            <person name="Young S."/>
            <person name="Adiconis X."/>
            <person name="Fan L."/>
            <person name="Levin J.Z."/>
            <person name="Mitchell T.K."/>
            <person name="Okubara P.A."/>
            <person name="Farman M.L."/>
            <person name="Kohn L.M."/>
            <person name="Birren B."/>
            <person name="Ma L.-J."/>
            <person name="Dean R.A."/>
        </authorList>
    </citation>
    <scope>NUCLEOTIDE SEQUENCE</scope>
    <source>
        <strain evidence="13">R3-111a-1</strain>
    </source>
</reference>
<dbReference type="EMBL" id="GL385401">
    <property type="protein sequence ID" value="EJT71057.1"/>
    <property type="molecule type" value="Genomic_DNA"/>
</dbReference>
<evidence type="ECO:0000313" key="13">
    <source>
        <dbReference type="EnsemblFungi" id="EJT71057"/>
    </source>
</evidence>
<comment type="similarity">
    <text evidence="2">Belongs to the concentrative nucleoside transporter (CNT) (TC 2.A.41) family.</text>
</comment>
<dbReference type="Proteomes" id="UP000006039">
    <property type="component" value="Unassembled WGS sequence"/>
</dbReference>
<feature type="transmembrane region" description="Helical" evidence="8">
    <location>
        <begin position="483"/>
        <end position="509"/>
    </location>
</feature>
<name>J3PEZ9_GAET3</name>
<dbReference type="HOGENOM" id="CLU_016813_1_1_1"/>
<evidence type="ECO:0000256" key="3">
    <source>
        <dbReference type="ARBA" id="ARBA00022475"/>
    </source>
</evidence>
<feature type="transmembrane region" description="Helical" evidence="8">
    <location>
        <begin position="396"/>
        <end position="418"/>
    </location>
</feature>
<evidence type="ECO:0008006" key="15">
    <source>
        <dbReference type="Google" id="ProtNLM"/>
    </source>
</evidence>
<dbReference type="GO" id="GO:0005886">
    <property type="term" value="C:plasma membrane"/>
    <property type="evidence" value="ECO:0007669"/>
    <property type="project" value="UniProtKB-SubCell"/>
</dbReference>
<gene>
    <name evidence="13" type="primary">20352536</name>
    <name evidence="12" type="ORF">GGTG_12078</name>
</gene>
<evidence type="ECO:0000256" key="8">
    <source>
        <dbReference type="SAM" id="Phobius"/>
    </source>
</evidence>
<keyword evidence="4 8" id="KW-0812">Transmembrane</keyword>
<evidence type="ECO:0000256" key="7">
    <source>
        <dbReference type="SAM" id="MobiDB-lite"/>
    </source>
</evidence>
<evidence type="ECO:0000259" key="9">
    <source>
        <dbReference type="Pfam" id="PF01773"/>
    </source>
</evidence>
<evidence type="ECO:0000313" key="12">
    <source>
        <dbReference type="EMBL" id="EJT71057.1"/>
    </source>
</evidence>
<feature type="transmembrane region" description="Helical" evidence="8">
    <location>
        <begin position="323"/>
        <end position="348"/>
    </location>
</feature>
<feature type="domain" description="Nucleoside transporter/FeoB GTPase Gate" evidence="11">
    <location>
        <begin position="322"/>
        <end position="418"/>
    </location>
</feature>
<organism evidence="12">
    <name type="scientific">Gaeumannomyces tritici (strain R3-111a-1)</name>
    <name type="common">Wheat and barley take-all root rot fungus</name>
    <name type="synonym">Gaeumannomyces graminis var. tritici</name>
    <dbReference type="NCBI Taxonomy" id="644352"/>
    <lineage>
        <taxon>Eukaryota</taxon>
        <taxon>Fungi</taxon>
        <taxon>Dikarya</taxon>
        <taxon>Ascomycota</taxon>
        <taxon>Pezizomycotina</taxon>
        <taxon>Sordariomycetes</taxon>
        <taxon>Sordariomycetidae</taxon>
        <taxon>Magnaporthales</taxon>
        <taxon>Magnaporthaceae</taxon>
        <taxon>Gaeumannomyces</taxon>
    </lineage>
</organism>
<proteinExistence type="inferred from homology"/>
<dbReference type="InterPro" id="IPR008276">
    <property type="entry name" value="C_nuclsd_transpt"/>
</dbReference>
<dbReference type="GO" id="GO:0015293">
    <property type="term" value="F:symporter activity"/>
    <property type="evidence" value="ECO:0007669"/>
    <property type="project" value="TreeGrafter"/>
</dbReference>
<evidence type="ECO:0000313" key="14">
    <source>
        <dbReference type="Proteomes" id="UP000006039"/>
    </source>
</evidence>
<keyword evidence="5 8" id="KW-1133">Transmembrane helix</keyword>
<reference evidence="14" key="1">
    <citation type="submission" date="2010-07" db="EMBL/GenBank/DDBJ databases">
        <title>The genome sequence of Gaeumannomyces graminis var. tritici strain R3-111a-1.</title>
        <authorList>
            <consortium name="The Broad Institute Genome Sequencing Platform"/>
            <person name="Ma L.-J."/>
            <person name="Dead R."/>
            <person name="Young S."/>
            <person name="Zeng Q."/>
            <person name="Koehrsen M."/>
            <person name="Alvarado L."/>
            <person name="Berlin A."/>
            <person name="Chapman S.B."/>
            <person name="Chen Z."/>
            <person name="Freedman E."/>
            <person name="Gellesch M."/>
            <person name="Goldberg J."/>
            <person name="Griggs A."/>
            <person name="Gujja S."/>
            <person name="Heilman E.R."/>
            <person name="Heiman D."/>
            <person name="Hepburn T."/>
            <person name="Howarth C."/>
            <person name="Jen D."/>
            <person name="Larson L."/>
            <person name="Mehta T."/>
            <person name="Neiman D."/>
            <person name="Pearson M."/>
            <person name="Roberts A."/>
            <person name="Saif S."/>
            <person name="Shea T."/>
            <person name="Shenoy N."/>
            <person name="Sisk P."/>
            <person name="Stolte C."/>
            <person name="Sykes S."/>
            <person name="Walk T."/>
            <person name="White J."/>
            <person name="Yandava C."/>
            <person name="Haas B."/>
            <person name="Nusbaum C."/>
            <person name="Birren B."/>
        </authorList>
    </citation>
    <scope>NUCLEOTIDE SEQUENCE [LARGE SCALE GENOMIC DNA]</scope>
    <source>
        <strain evidence="14">R3-111a-1</strain>
    </source>
</reference>
<dbReference type="AlphaFoldDB" id="J3PEZ9"/>
<evidence type="ECO:0000256" key="6">
    <source>
        <dbReference type="ARBA" id="ARBA00023136"/>
    </source>
</evidence>
<evidence type="ECO:0000259" key="10">
    <source>
        <dbReference type="Pfam" id="PF07662"/>
    </source>
</evidence>
<feature type="domain" description="Concentrative nucleoside transporter C-terminal" evidence="10">
    <location>
        <begin position="425"/>
        <end position="641"/>
    </location>
</feature>
<feature type="transmembrane region" description="Helical" evidence="8">
    <location>
        <begin position="161"/>
        <end position="183"/>
    </location>
</feature>
<feature type="transmembrane region" description="Helical" evidence="8">
    <location>
        <begin position="354"/>
        <end position="375"/>
    </location>
</feature>
<feature type="domain" description="Concentrative nucleoside transporter N-terminal" evidence="9">
    <location>
        <begin position="240"/>
        <end position="311"/>
    </location>
</feature>
<comment type="subcellular location">
    <subcellularLocation>
        <location evidence="1">Cell membrane</location>
        <topology evidence="1">Multi-pass membrane protein</topology>
    </subcellularLocation>
</comment>
<evidence type="ECO:0000256" key="5">
    <source>
        <dbReference type="ARBA" id="ARBA00022989"/>
    </source>
</evidence>
<dbReference type="Pfam" id="PF07670">
    <property type="entry name" value="Gate"/>
    <property type="match status" value="1"/>
</dbReference>
<reference evidence="13" key="5">
    <citation type="submission" date="2018-04" db="UniProtKB">
        <authorList>
            <consortium name="EnsemblFungi"/>
        </authorList>
    </citation>
    <scope>IDENTIFICATION</scope>
    <source>
        <strain evidence="13">R3-111a-1</strain>
    </source>
</reference>
<feature type="transmembrane region" description="Helical" evidence="8">
    <location>
        <begin position="121"/>
        <end position="141"/>
    </location>
</feature>
<sequence>MSAPDRDNVATTAAASPAPAPAPAHAPRRVSTERETIVPADAPTYRDTTDGVYLDEKQDANLRVGSAASSADNNPKEAATRYGDAANSSEKLGSVEAGRPEGEEEGERPGRIKRFYRRHRTACKIAFQALVWVVSTVWLIYGLVGNGGVNRSNTYGWLKPTLFYIATCLRIFFNWVPTSVVMVPLKFAWDNSVVRVYDIIPSRLHQPLAGAGTVAVFLVGAMASDESGDNTRANRAVSIFGLLVMIGLLTLTSRNWRAIPWHTVIGGMLTQFVIAVFVLRTQVGFDIFEFISFLARSLLGFANDGVIFLTADSVPQLKWFFTGVIPAIIFFIALVQFLFHVGLIQWFIGKFATFFFWSLRVSGAEAVVAAATPFIGQGESAVLVKPFVPYMTKAEIHQVMTCGFATIAGSVLVAYLGLGLNPQALVSSCVMSIPASLAVSKLRYPETEVPLTAGKAVIPKDQESKAANGLEAFANGAWLGIKIAGMIISTLLCIIAFVAMIDGILGWWGTYWGIEVAGRKLSLELIFRYVFFPVAWLLGVPKEDCLRVAELIAQKVIKNEFVAFLTLTGGTGRPEFKAMSQRSQLIATYAICGFGNIGSLGTQIGVLSQIAPSRTGDVAGLAASALFSGVLSTLTSASVAGMLYTDAMGAAIQAAGKS</sequence>
<reference evidence="12" key="3">
    <citation type="submission" date="2010-09" db="EMBL/GenBank/DDBJ databases">
        <title>Annotation of Gaeumannomyces graminis var. tritici R3-111a-1.</title>
        <authorList>
            <consortium name="The Broad Institute Genome Sequencing Platform"/>
            <person name="Ma L.-J."/>
            <person name="Dead R."/>
            <person name="Young S.K."/>
            <person name="Zeng Q."/>
            <person name="Gargeya S."/>
            <person name="Fitzgerald M."/>
            <person name="Haas B."/>
            <person name="Abouelleil A."/>
            <person name="Alvarado L."/>
            <person name="Arachchi H.M."/>
            <person name="Berlin A."/>
            <person name="Brown A."/>
            <person name="Chapman S.B."/>
            <person name="Chen Z."/>
            <person name="Dunbar C."/>
            <person name="Freedman E."/>
            <person name="Gearin G."/>
            <person name="Gellesch M."/>
            <person name="Goldberg J."/>
            <person name="Griggs A."/>
            <person name="Gujja S."/>
            <person name="Heiman D."/>
            <person name="Howarth C."/>
            <person name="Larson L."/>
            <person name="Lui A."/>
            <person name="MacDonald P.J.P."/>
            <person name="Mehta T."/>
            <person name="Montmayeur A."/>
            <person name="Murphy C."/>
            <person name="Neiman D."/>
            <person name="Pearson M."/>
            <person name="Priest M."/>
            <person name="Roberts A."/>
            <person name="Saif S."/>
            <person name="Shea T."/>
            <person name="Shenoy N."/>
            <person name="Sisk P."/>
            <person name="Stolte C."/>
            <person name="Sykes S."/>
            <person name="Yandava C."/>
            <person name="Wortman J."/>
            <person name="Nusbaum C."/>
            <person name="Birren B."/>
        </authorList>
    </citation>
    <scope>NUCLEOTIDE SEQUENCE</scope>
    <source>
        <strain evidence="12">R3-111a-1</strain>
    </source>
</reference>
<dbReference type="GeneID" id="20352536"/>
<evidence type="ECO:0000259" key="11">
    <source>
        <dbReference type="Pfam" id="PF07670"/>
    </source>
</evidence>
<feature type="transmembrane region" description="Helical" evidence="8">
    <location>
        <begin position="204"/>
        <end position="223"/>
    </location>
</feature>
<feature type="transmembrane region" description="Helical" evidence="8">
    <location>
        <begin position="521"/>
        <end position="539"/>
    </location>
</feature>
<reference evidence="12" key="2">
    <citation type="submission" date="2010-07" db="EMBL/GenBank/DDBJ databases">
        <authorList>
            <consortium name="The Broad Institute Genome Sequencing Platform"/>
            <consortium name="Broad Institute Genome Sequencing Center for Infectious Disease"/>
            <person name="Ma L.-J."/>
            <person name="Dead R."/>
            <person name="Young S."/>
            <person name="Zeng Q."/>
            <person name="Koehrsen M."/>
            <person name="Alvarado L."/>
            <person name="Berlin A."/>
            <person name="Chapman S.B."/>
            <person name="Chen Z."/>
            <person name="Freedman E."/>
            <person name="Gellesch M."/>
            <person name="Goldberg J."/>
            <person name="Griggs A."/>
            <person name="Gujja S."/>
            <person name="Heilman E.R."/>
            <person name="Heiman D."/>
            <person name="Hepburn T."/>
            <person name="Howarth C."/>
            <person name="Jen D."/>
            <person name="Larson L."/>
            <person name="Mehta T."/>
            <person name="Neiman D."/>
            <person name="Pearson M."/>
            <person name="Roberts A."/>
            <person name="Saif S."/>
            <person name="Shea T."/>
            <person name="Shenoy N."/>
            <person name="Sisk P."/>
            <person name="Stolte C."/>
            <person name="Sykes S."/>
            <person name="Walk T."/>
            <person name="White J."/>
            <person name="Yandava C."/>
            <person name="Haas B."/>
            <person name="Nusbaum C."/>
            <person name="Birren B."/>
        </authorList>
    </citation>
    <scope>NUCLEOTIDE SEQUENCE</scope>
    <source>
        <strain evidence="12">R3-111a-1</strain>
    </source>
</reference>
<dbReference type="PANTHER" id="PTHR10590:SF4">
    <property type="entry name" value="SOLUTE CARRIER FAMILY 28 MEMBER 3"/>
    <property type="match status" value="1"/>
</dbReference>
<dbReference type="RefSeq" id="XP_009228235.1">
    <property type="nucleotide sequence ID" value="XM_009229971.1"/>
</dbReference>
<accession>J3PEZ9</accession>
<keyword evidence="14" id="KW-1185">Reference proteome</keyword>
<dbReference type="STRING" id="644352.J3PEZ9"/>
<keyword evidence="6 8" id="KW-0472">Membrane</keyword>
<feature type="transmembrane region" description="Helical" evidence="8">
    <location>
        <begin position="235"/>
        <end position="252"/>
    </location>
</feature>
<dbReference type="InterPro" id="IPR002668">
    <property type="entry name" value="CNT_N_dom"/>
</dbReference>
<keyword evidence="3" id="KW-1003">Cell membrane</keyword>
<feature type="transmembrane region" description="Helical" evidence="8">
    <location>
        <begin position="290"/>
        <end position="311"/>
    </location>
</feature>
<dbReference type="Pfam" id="PF01773">
    <property type="entry name" value="Nucleos_tra2_N"/>
    <property type="match status" value="1"/>
</dbReference>
<dbReference type="VEuPathDB" id="FungiDB:GGTG_12078"/>
<protein>
    <recommendedName>
        <fullName evidence="15">Sodium/nucleoside cotransporter 1</fullName>
    </recommendedName>
</protein>
<dbReference type="eggNOG" id="KOG3747">
    <property type="taxonomic scope" value="Eukaryota"/>
</dbReference>
<feature type="region of interest" description="Disordered" evidence="7">
    <location>
        <begin position="1"/>
        <end position="108"/>
    </location>
</feature>
<dbReference type="PANTHER" id="PTHR10590">
    <property type="entry name" value="SODIUM/NUCLEOSIDE COTRANSPORTER"/>
    <property type="match status" value="1"/>
</dbReference>
<dbReference type="OrthoDB" id="6075923at2759"/>
<evidence type="ECO:0000256" key="1">
    <source>
        <dbReference type="ARBA" id="ARBA00004651"/>
    </source>
</evidence>
<dbReference type="EnsemblFungi" id="EJT71057">
    <property type="protein sequence ID" value="EJT71057"/>
    <property type="gene ID" value="GGTG_12078"/>
</dbReference>
<feature type="transmembrane region" description="Helical" evidence="8">
    <location>
        <begin position="259"/>
        <end position="278"/>
    </location>
</feature>
<dbReference type="InterPro" id="IPR011657">
    <property type="entry name" value="CNT_C_dom"/>
</dbReference>
<dbReference type="InterPro" id="IPR011642">
    <property type="entry name" value="Gate_dom"/>
</dbReference>